<dbReference type="AlphaFoldDB" id="A0AA47NY59"/>
<dbReference type="PANTHER" id="PTHR33443">
    <property type="entry name" value="ZGC:112980"/>
    <property type="match status" value="1"/>
</dbReference>
<protein>
    <submittedName>
        <fullName evidence="2">Uncharacterized protein</fullName>
    </submittedName>
</protein>
<feature type="compositionally biased region" description="Low complexity" evidence="1">
    <location>
        <begin position="401"/>
        <end position="410"/>
    </location>
</feature>
<dbReference type="PANTHER" id="PTHR33443:SF30">
    <property type="entry name" value="SARCOSINE DEHYDROGENASE-2C PROTEIN"/>
    <property type="match status" value="1"/>
</dbReference>
<organism evidence="2 3">
    <name type="scientific">Merluccius polli</name>
    <name type="common">Benguela hake</name>
    <name type="synonym">Merluccius cadenati</name>
    <dbReference type="NCBI Taxonomy" id="89951"/>
    <lineage>
        <taxon>Eukaryota</taxon>
        <taxon>Metazoa</taxon>
        <taxon>Chordata</taxon>
        <taxon>Craniata</taxon>
        <taxon>Vertebrata</taxon>
        <taxon>Euteleostomi</taxon>
        <taxon>Actinopterygii</taxon>
        <taxon>Neopterygii</taxon>
        <taxon>Teleostei</taxon>
        <taxon>Neoteleostei</taxon>
        <taxon>Acanthomorphata</taxon>
        <taxon>Zeiogadaria</taxon>
        <taxon>Gadariae</taxon>
        <taxon>Gadiformes</taxon>
        <taxon>Gadoidei</taxon>
        <taxon>Merlucciidae</taxon>
        <taxon>Merluccius</taxon>
    </lineage>
</organism>
<gene>
    <name evidence="2" type="ORF">N1851_021283</name>
</gene>
<evidence type="ECO:0000256" key="1">
    <source>
        <dbReference type="SAM" id="MobiDB-lite"/>
    </source>
</evidence>
<feature type="region of interest" description="Disordered" evidence="1">
    <location>
        <begin position="702"/>
        <end position="728"/>
    </location>
</feature>
<evidence type="ECO:0000313" key="3">
    <source>
        <dbReference type="Proteomes" id="UP001174136"/>
    </source>
</evidence>
<reference evidence="2" key="1">
    <citation type="journal article" date="2023" name="Front. Mar. Sci.">
        <title>A new Merluccius polli reference genome to investigate the effects of global change in West African waters.</title>
        <authorList>
            <person name="Mateo J.L."/>
            <person name="Blanco-Fernandez C."/>
            <person name="Garcia-Vazquez E."/>
            <person name="Machado-Schiaffino G."/>
        </authorList>
    </citation>
    <scope>NUCLEOTIDE SEQUENCE</scope>
    <source>
        <strain evidence="2">C29</strain>
        <tissue evidence="2">Fin</tissue>
    </source>
</reference>
<evidence type="ECO:0000313" key="2">
    <source>
        <dbReference type="EMBL" id="KAK0141560.1"/>
    </source>
</evidence>
<accession>A0AA47NY59</accession>
<sequence length="844" mass="93030">MDETIIILSEDEDLACDGLAHDDSSVLFVEEKEENVVPARPLPGQASEEDLVVTFSRRAEVLPHARHDCPVHPFTRADFDKSAPIGSNHLICEQCFCYVCDKLASLCSLWRVKDACHCNSHQRSETWSGLRSSAVLGHLLAFNFSLSDVDSHLQLAESLLRSFRKELTVLYACFVRGKMLSDSVLQPHQQGLVHDYTPVYACVSSFLNKADKQHGRAAAIMSLGAVQDFNAHYQPSGIVLSQCPKANAFVAKGMLFQRVIESVRRLMVMSDLPSAFIHKLQCFYQGLNLHVSFRHLRNSLCVRPWDDMLLVSVLKGQNVTGIRKDKGKKDILLEQISVVLLRAELLQCQRRYRELCRYLRVVQTDDSILFQKLRDLIPLYMCMAGDLFNALPRFFSTVPSSTSTSASSTRPRPPGAPSAHKHSWILSGSWGPIQGAVPLKRVELVKFALRVLRSCAAVDADSQSWAHLLTIVNRPRGSPSSLLEPSAEFLNVRILTPPTRDAKNVAQDILSDQGNNIQIPKFFVEVYPDHALLLLVTEALVLRILSGPLSPSLPVIKSFKGNAWALQWLSLSLSPQISLSLMQEVQQELKNTDRFELLRGSQARVDVPFTDLNCACFPPQDLITCGPTVDCDLPSQITVKPPLQQQGFSAGDVDAVATEGGVKCVEQRLIGQGGQAALQVEQIGAAPAYAGVTAYEPPGEQVGQLKGRGQTRQHGGPVRTGRGEEQGERRNQLLHAALISSDHYQWPATEQTKHGVLVERVLLYESQGPQAGLPPPLLIEASVDVCEGDLEELVDPDTSSMLNDLTGVQDGEHAPAIGRLKENFTRRSDAAVTLSPLRQDGDVE</sequence>
<keyword evidence="3" id="KW-1185">Reference proteome</keyword>
<feature type="region of interest" description="Disordered" evidence="1">
    <location>
        <begin position="401"/>
        <end position="420"/>
    </location>
</feature>
<name>A0AA47NY59_MERPO</name>
<proteinExistence type="predicted"/>
<comment type="caution">
    <text evidence="2">The sequence shown here is derived from an EMBL/GenBank/DDBJ whole genome shotgun (WGS) entry which is preliminary data.</text>
</comment>
<dbReference type="EMBL" id="JAOPHQ010003796">
    <property type="protein sequence ID" value="KAK0141560.1"/>
    <property type="molecule type" value="Genomic_DNA"/>
</dbReference>
<dbReference type="Proteomes" id="UP001174136">
    <property type="component" value="Unassembled WGS sequence"/>
</dbReference>
<dbReference type="InterPro" id="IPR053234">
    <property type="entry name" value="RPM1_Interactor"/>
</dbReference>